<dbReference type="Proteomes" id="UP000789423">
    <property type="component" value="Unassembled WGS sequence"/>
</dbReference>
<proteinExistence type="predicted"/>
<dbReference type="PANTHER" id="PTHR37957:SF1">
    <property type="entry name" value="PHYTASE-LIKE DOMAIN-CONTAINING PROTEIN"/>
    <property type="match status" value="1"/>
</dbReference>
<evidence type="ECO:0000313" key="4">
    <source>
        <dbReference type="Proteomes" id="UP000789423"/>
    </source>
</evidence>
<feature type="chain" id="PRO_5046725619" description="Phytase-like domain-containing protein" evidence="1">
    <location>
        <begin position="32"/>
        <end position="415"/>
    </location>
</feature>
<protein>
    <recommendedName>
        <fullName evidence="2">Phytase-like domain-containing protein</fullName>
    </recommendedName>
</protein>
<keyword evidence="4" id="KW-1185">Reference proteome</keyword>
<comment type="caution">
    <text evidence="3">The sequence shown here is derived from an EMBL/GenBank/DDBJ whole genome shotgun (WGS) entry which is preliminary data.</text>
</comment>
<dbReference type="Pfam" id="PF13449">
    <property type="entry name" value="Phytase-like"/>
    <property type="match status" value="1"/>
</dbReference>
<gene>
    <name evidence="3" type="ORF">BACCIP111899_01121</name>
</gene>
<keyword evidence="1" id="KW-0732">Signal</keyword>
<name>A0ABM8Y8G4_9BACI</name>
<evidence type="ECO:0000313" key="3">
    <source>
        <dbReference type="EMBL" id="CAG9611949.1"/>
    </source>
</evidence>
<dbReference type="RefSeq" id="WP_230574183.1">
    <property type="nucleotide sequence ID" value="NZ_CAKJTI010000004.1"/>
</dbReference>
<dbReference type="EMBL" id="CAKJTI010000004">
    <property type="protein sequence ID" value="CAG9611949.1"/>
    <property type="molecule type" value="Genomic_DNA"/>
</dbReference>
<evidence type="ECO:0000256" key="1">
    <source>
        <dbReference type="SAM" id="SignalP"/>
    </source>
</evidence>
<feature type="signal peptide" evidence="1">
    <location>
        <begin position="1"/>
        <end position="31"/>
    </location>
</feature>
<dbReference type="PANTHER" id="PTHR37957">
    <property type="entry name" value="BLR7070 PROTEIN"/>
    <property type="match status" value="1"/>
</dbReference>
<accession>A0ABM8Y8G4</accession>
<feature type="domain" description="Phytase-like" evidence="2">
    <location>
        <begin position="80"/>
        <end position="393"/>
    </location>
</feature>
<organism evidence="3 4">
    <name type="scientific">Bacillus rhizoplanae</name>
    <dbReference type="NCBI Taxonomy" id="2880966"/>
    <lineage>
        <taxon>Bacteria</taxon>
        <taxon>Bacillati</taxon>
        <taxon>Bacillota</taxon>
        <taxon>Bacilli</taxon>
        <taxon>Bacillales</taxon>
        <taxon>Bacillaceae</taxon>
        <taxon>Bacillus</taxon>
    </lineage>
</organism>
<sequence length="415" mass="45721">MKKLKLPKYFNVLSVAALSACLALSPITIHAAEQNVSQENYDHSSEKKDGVNNLNEKRSVKSLRFIGEKKIPFNENFEGTTVGGLSGLRYDSKSDTWVMISDDRSSYNPARFYNARLNYNPQGFHSIQLTGVNFLKQADGSVYPNQTQYTTQGGEVPDFESINIDPLDGSIWYTSEGDRSLGLNPFVKHATRDGQYLSTLSLPEIFKVSPTQETGARNNLSFEGSTFAPDGKSLWVAMEGPLYQDGPIPTANSGALSRITQYDRKGNVLGQYAYPIDPIPATPAPGKYADNGVSEILAVNNHELLTVERSGVQGEDGTFKNYIRIYEIDLNGASDISHIDSLQESKFKPVKKRLILDLNTLGLSKLDNIEGISWGPKLANGNDSLVLVSDNNFNSSQVTQFLAFEVLSKKSPLKN</sequence>
<dbReference type="PROSITE" id="PS51257">
    <property type="entry name" value="PROKAR_LIPOPROTEIN"/>
    <property type="match status" value="1"/>
</dbReference>
<evidence type="ECO:0000259" key="2">
    <source>
        <dbReference type="Pfam" id="PF13449"/>
    </source>
</evidence>
<reference evidence="3 4" key="1">
    <citation type="submission" date="2021-10" db="EMBL/GenBank/DDBJ databases">
        <authorList>
            <person name="Criscuolo A."/>
        </authorList>
    </citation>
    <scope>NUCLEOTIDE SEQUENCE [LARGE SCALE GENOMIC DNA]</scope>
    <source>
        <strain evidence="4">CIP 111899</strain>
    </source>
</reference>
<dbReference type="InterPro" id="IPR027372">
    <property type="entry name" value="Phytase-like_dom"/>
</dbReference>